<evidence type="ECO:0000313" key="4">
    <source>
        <dbReference type="Proteomes" id="UP000231932"/>
    </source>
</evidence>
<proteinExistence type="inferred from homology"/>
<reference evidence="4" key="1">
    <citation type="submission" date="2017-11" db="EMBL/GenBank/DDBJ databases">
        <title>Complete Genome Sequence of Kyrpidia sp. Strain EA-1, a thermophilic, hydrogen-oxidizing Bacterium, isolated from the Azores.</title>
        <authorList>
            <person name="Reiner J.E."/>
            <person name="Lapp C.J."/>
            <person name="Bunk B."/>
            <person name="Gescher J."/>
        </authorList>
    </citation>
    <scope>NUCLEOTIDE SEQUENCE [LARGE SCALE GENOMIC DNA]</scope>
    <source>
        <strain evidence="4">EA-1</strain>
    </source>
</reference>
<evidence type="ECO:0000259" key="2">
    <source>
        <dbReference type="SMART" id="SM00852"/>
    </source>
</evidence>
<comment type="similarity">
    <text evidence="1">Belongs to the CinA family.</text>
</comment>
<keyword evidence="4" id="KW-1185">Reference proteome</keyword>
<dbReference type="OrthoDB" id="9801454at2"/>
<protein>
    <recommendedName>
        <fullName evidence="1">Putative competence-damage inducible protein</fullName>
    </recommendedName>
</protein>
<sequence>MKAEIIAVGTELLLGQIANTNARFVSEQLALAGVGVYFHTVVGDNRGRLLSVLQTARQRSDLVILCGGLGPTEDDLTRETVAEFLGRPLELHPEALRAVEGYFSGLGRDMPENNRRQAMVIQGGNMIPNPRGTAPGQYVEAEGRRYVLLPGPPTELEPMVRESVIPLVQTWMGGNETIRSRVLRLYGIGESHLAERIADLLAAQDNPTLAPLAAEGEVTLRLTARAASEKEAWERIAPLEAELRRRLGRYIYGVDGETLEVAVGRVLQARGMTVATAESCTGGLLGEMITNVPGSSRYFVGGVISYSNDVKKAVLGVSGEILERLGAVSEPVAIQMAQGVAEHLGADWGIGITGIAGPDGGTETKPVGLVYIAVHHRNADSWVKEFRFRGDRRQVRIRAAKAALFALWRKLGAMDEGLSPAER</sequence>
<dbReference type="SMART" id="SM00852">
    <property type="entry name" value="MoCF_biosynth"/>
    <property type="match status" value="1"/>
</dbReference>
<dbReference type="PANTHER" id="PTHR13939:SF0">
    <property type="entry name" value="NMN AMIDOHYDROLASE-LIKE PROTEIN YFAY"/>
    <property type="match status" value="1"/>
</dbReference>
<dbReference type="SUPFAM" id="SSF53218">
    <property type="entry name" value="Molybdenum cofactor biosynthesis proteins"/>
    <property type="match status" value="1"/>
</dbReference>
<dbReference type="HAMAP" id="MF_00226_B">
    <property type="entry name" value="CinA_B"/>
    <property type="match status" value="1"/>
</dbReference>
<accession>A0A2K8N927</accession>
<dbReference type="EMBL" id="CP024955">
    <property type="protein sequence ID" value="ATY84942.1"/>
    <property type="molecule type" value="Genomic_DNA"/>
</dbReference>
<dbReference type="InterPro" id="IPR036653">
    <property type="entry name" value="CinA-like_C"/>
</dbReference>
<evidence type="ECO:0000313" key="3">
    <source>
        <dbReference type="EMBL" id="ATY84942.1"/>
    </source>
</evidence>
<dbReference type="NCBIfam" id="TIGR00199">
    <property type="entry name" value="PncC_domain"/>
    <property type="match status" value="1"/>
</dbReference>
<dbReference type="InterPro" id="IPR008135">
    <property type="entry name" value="Competence-induced_CinA"/>
</dbReference>
<name>A0A2K8N927_9BACL</name>
<dbReference type="CDD" id="cd00885">
    <property type="entry name" value="cinA"/>
    <property type="match status" value="1"/>
</dbReference>
<dbReference type="Gene3D" id="3.90.950.20">
    <property type="entry name" value="CinA-like"/>
    <property type="match status" value="1"/>
</dbReference>
<dbReference type="InterPro" id="IPR036425">
    <property type="entry name" value="MoaB/Mog-like_dom_sf"/>
</dbReference>
<dbReference type="Pfam" id="PF02464">
    <property type="entry name" value="CinA"/>
    <property type="match status" value="1"/>
</dbReference>
<dbReference type="AlphaFoldDB" id="A0A2K8N927"/>
<dbReference type="InterPro" id="IPR001453">
    <property type="entry name" value="MoaB/Mog_dom"/>
</dbReference>
<dbReference type="Gene3D" id="3.30.70.2860">
    <property type="match status" value="1"/>
</dbReference>
<feature type="domain" description="MoaB/Mog" evidence="2">
    <location>
        <begin position="4"/>
        <end position="170"/>
    </location>
</feature>
<dbReference type="Pfam" id="PF18146">
    <property type="entry name" value="CinA_KH"/>
    <property type="match status" value="1"/>
</dbReference>
<dbReference type="PANTHER" id="PTHR13939">
    <property type="entry name" value="NICOTINAMIDE-NUCLEOTIDE AMIDOHYDROLASE PNCC"/>
    <property type="match status" value="1"/>
</dbReference>
<dbReference type="Proteomes" id="UP000231932">
    <property type="component" value="Chromosome"/>
</dbReference>
<dbReference type="RefSeq" id="WP_100667741.1">
    <property type="nucleotide sequence ID" value="NZ_CP024955.1"/>
</dbReference>
<dbReference type="SUPFAM" id="SSF142433">
    <property type="entry name" value="CinA-like"/>
    <property type="match status" value="1"/>
</dbReference>
<dbReference type="Gene3D" id="3.40.980.10">
    <property type="entry name" value="MoaB/Mog-like domain"/>
    <property type="match status" value="1"/>
</dbReference>
<dbReference type="NCBIfam" id="TIGR00200">
    <property type="entry name" value="cinA_nterm"/>
    <property type="match status" value="1"/>
</dbReference>
<dbReference type="InterPro" id="IPR050101">
    <property type="entry name" value="CinA"/>
</dbReference>
<dbReference type="InterPro" id="IPR008136">
    <property type="entry name" value="CinA_C"/>
</dbReference>
<gene>
    <name evidence="1" type="primary">cinA</name>
    <name evidence="3" type="ORF">CVV65_08405</name>
</gene>
<evidence type="ECO:0000256" key="1">
    <source>
        <dbReference type="HAMAP-Rule" id="MF_00226"/>
    </source>
</evidence>
<dbReference type="NCBIfam" id="NF001813">
    <property type="entry name" value="PRK00549.1"/>
    <property type="match status" value="1"/>
</dbReference>
<dbReference type="KEGG" id="kyr:CVV65_08405"/>
<dbReference type="InterPro" id="IPR041424">
    <property type="entry name" value="CinA_KH"/>
</dbReference>
<dbReference type="Pfam" id="PF00994">
    <property type="entry name" value="MoCF_biosynth"/>
    <property type="match status" value="1"/>
</dbReference>
<dbReference type="PIRSF" id="PIRSF006728">
    <property type="entry name" value="CinA"/>
    <property type="match status" value="1"/>
</dbReference>
<dbReference type="NCBIfam" id="TIGR00177">
    <property type="entry name" value="molyb_syn"/>
    <property type="match status" value="1"/>
</dbReference>
<organism evidence="3 4">
    <name type="scientific">Kyrpidia spormannii</name>
    <dbReference type="NCBI Taxonomy" id="2055160"/>
    <lineage>
        <taxon>Bacteria</taxon>
        <taxon>Bacillati</taxon>
        <taxon>Bacillota</taxon>
        <taxon>Bacilli</taxon>
        <taxon>Bacillales</taxon>
        <taxon>Alicyclobacillaceae</taxon>
        <taxon>Kyrpidia</taxon>
    </lineage>
</organism>